<evidence type="ECO:0000256" key="1">
    <source>
        <dbReference type="SAM" id="Phobius"/>
    </source>
</evidence>
<dbReference type="Proteomes" id="UP000797356">
    <property type="component" value="Chromosome 13"/>
</dbReference>
<gene>
    <name evidence="2" type="ORF">COCNU_13G002000</name>
</gene>
<name>A0A8K0ISP5_COCNU</name>
<keyword evidence="1" id="KW-1133">Transmembrane helix</keyword>
<evidence type="ECO:0000313" key="3">
    <source>
        <dbReference type="Proteomes" id="UP000797356"/>
    </source>
</evidence>
<keyword evidence="1" id="KW-0472">Membrane</keyword>
<organism evidence="2 3">
    <name type="scientific">Cocos nucifera</name>
    <name type="common">Coconut palm</name>
    <dbReference type="NCBI Taxonomy" id="13894"/>
    <lineage>
        <taxon>Eukaryota</taxon>
        <taxon>Viridiplantae</taxon>
        <taxon>Streptophyta</taxon>
        <taxon>Embryophyta</taxon>
        <taxon>Tracheophyta</taxon>
        <taxon>Spermatophyta</taxon>
        <taxon>Magnoliopsida</taxon>
        <taxon>Liliopsida</taxon>
        <taxon>Arecaceae</taxon>
        <taxon>Arecoideae</taxon>
        <taxon>Cocoseae</taxon>
        <taxon>Attaleinae</taxon>
        <taxon>Cocos</taxon>
    </lineage>
</organism>
<protein>
    <submittedName>
        <fullName evidence="2">Uncharacterized protein</fullName>
    </submittedName>
</protein>
<keyword evidence="1" id="KW-0812">Transmembrane</keyword>
<dbReference type="EMBL" id="CM017884">
    <property type="protein sequence ID" value="KAG1366410.1"/>
    <property type="molecule type" value="Genomic_DNA"/>
</dbReference>
<reference evidence="2" key="2">
    <citation type="submission" date="2019-07" db="EMBL/GenBank/DDBJ databases">
        <authorList>
            <person name="Yang Y."/>
            <person name="Bocs S."/>
            <person name="Baudouin L."/>
        </authorList>
    </citation>
    <scope>NUCLEOTIDE SEQUENCE</scope>
    <source>
        <tissue evidence="2">Spear leaf of Hainan Tall coconut</tissue>
    </source>
</reference>
<proteinExistence type="predicted"/>
<dbReference type="PANTHER" id="PTHR36369">
    <property type="entry name" value="TRANSMEMBRANE PROTEIN"/>
    <property type="match status" value="1"/>
</dbReference>
<sequence>MDLRGVPLEALAFRYSATVAVSLWAWFAILAAALGLWRIRAALPLPPKHRGPLRSRSRLGSGADLAVTELQR</sequence>
<accession>A0A8K0ISP5</accession>
<comment type="caution">
    <text evidence="2">The sequence shown here is derived from an EMBL/GenBank/DDBJ whole genome shotgun (WGS) entry which is preliminary data.</text>
</comment>
<keyword evidence="3" id="KW-1185">Reference proteome</keyword>
<reference evidence="2" key="1">
    <citation type="journal article" date="2017" name="Gigascience">
        <title>The genome draft of coconut (Cocos nucifera).</title>
        <authorList>
            <person name="Xiao Y."/>
            <person name="Xu P."/>
            <person name="Fan H."/>
            <person name="Baudouin L."/>
            <person name="Xia W."/>
            <person name="Bocs S."/>
            <person name="Xu J."/>
            <person name="Li Q."/>
            <person name="Guo A."/>
            <person name="Zhou L."/>
            <person name="Li J."/>
            <person name="Wu Y."/>
            <person name="Ma Z."/>
            <person name="Armero A."/>
            <person name="Issali A.E."/>
            <person name="Liu N."/>
            <person name="Peng M."/>
            <person name="Yang Y."/>
        </authorList>
    </citation>
    <scope>NUCLEOTIDE SEQUENCE</scope>
    <source>
        <tissue evidence="2">Spear leaf of Hainan Tall coconut</tissue>
    </source>
</reference>
<dbReference type="PANTHER" id="PTHR36369:SF1">
    <property type="entry name" value="TRANSMEMBRANE PROTEIN"/>
    <property type="match status" value="1"/>
</dbReference>
<evidence type="ECO:0000313" key="2">
    <source>
        <dbReference type="EMBL" id="KAG1366410.1"/>
    </source>
</evidence>
<feature type="transmembrane region" description="Helical" evidence="1">
    <location>
        <begin position="12"/>
        <end position="37"/>
    </location>
</feature>
<dbReference type="AlphaFoldDB" id="A0A8K0ISP5"/>